<dbReference type="PANTHER" id="PTHR33453">
    <property type="match status" value="1"/>
</dbReference>
<dbReference type="InterPro" id="IPR036041">
    <property type="entry name" value="Ribosome-inact_prot_sf"/>
</dbReference>
<dbReference type="InterPro" id="IPR016138">
    <property type="entry name" value="Ribosome_inactivat_prot_sub1"/>
</dbReference>
<accession>A0ABM7FP74</accession>
<name>A0ABM7FP74_9ACTN</name>
<evidence type="ECO:0000313" key="2">
    <source>
        <dbReference type="Proteomes" id="UP001321542"/>
    </source>
</evidence>
<dbReference type="EMBL" id="AP018448">
    <property type="protein sequence ID" value="BBC38455.1"/>
    <property type="molecule type" value="Genomic_DNA"/>
</dbReference>
<dbReference type="RefSeq" id="WP_286258955.1">
    <property type="nucleotide sequence ID" value="NZ_AP018448.1"/>
</dbReference>
<dbReference type="SUPFAM" id="SSF56371">
    <property type="entry name" value="Ribosome inactivating proteins (RIP)"/>
    <property type="match status" value="1"/>
</dbReference>
<dbReference type="Proteomes" id="UP001321542">
    <property type="component" value="Chromosome"/>
</dbReference>
<dbReference type="PANTHER" id="PTHR33453:SF34">
    <property type="entry name" value="RIBOSOME-INACTIVATING PROTEIN"/>
    <property type="match status" value="1"/>
</dbReference>
<sequence length="150" mass="17504">MADENYSRLETTAGERRERMQITTTRMNAAAMWLYGDNSNFNNQDRARGALRMTQFISEAARFRPIRDEIALSLSPTSFGFVMSPELVRQENNWDNLSRRFNWLLRQRAGFRDPNPLVGYRRDGFNQVVRIVLTTAVLYAQYILATSKDR</sequence>
<dbReference type="InterPro" id="IPR001574">
    <property type="entry name" value="Ribosome_inactivat_prot"/>
</dbReference>
<dbReference type="Gene3D" id="3.40.420.10">
    <property type="entry name" value="Ricin (A subunit), domain 1"/>
    <property type="match status" value="1"/>
</dbReference>
<reference evidence="1 2" key="2">
    <citation type="journal article" date="2023" name="ChemBioChem">
        <title>Acyltransferase Domain Exchange between Two Independent Type I Polyketide Synthases in the Same Producer Strain of Macrolide Antibiotics.</title>
        <authorList>
            <person name="Kudo F."/>
            <person name="Kishikawa K."/>
            <person name="Tsuboi K."/>
            <person name="Kido T."/>
            <person name="Usui T."/>
            <person name="Hashimoto J."/>
            <person name="Shin-Ya K."/>
            <person name="Miyanaga A."/>
            <person name="Eguchi T."/>
        </authorList>
    </citation>
    <scope>NUCLEOTIDE SEQUENCE [LARGE SCALE GENOMIC DNA]</scope>
    <source>
        <strain evidence="1 2">A-8890</strain>
    </source>
</reference>
<proteinExistence type="predicted"/>
<keyword evidence="2" id="KW-1185">Reference proteome</keyword>
<protein>
    <submittedName>
        <fullName evidence="1">Uncharacterized protein</fullName>
    </submittedName>
</protein>
<gene>
    <name evidence="1" type="ORF">SGFS_097490</name>
</gene>
<dbReference type="Pfam" id="PF00161">
    <property type="entry name" value="RIP"/>
    <property type="match status" value="1"/>
</dbReference>
<reference evidence="1 2" key="1">
    <citation type="journal article" date="2010" name="ChemBioChem">
        <title>Cloning and characterization of the biosynthetic gene cluster of 16-membered macrolide antibiotic FD-891: involvement of a dual functional cytochrome P450 monooxygenase catalyzing epoxidation and hydroxylation.</title>
        <authorList>
            <person name="Kudo F."/>
            <person name="Motegi A."/>
            <person name="Mizoue K."/>
            <person name="Eguchi T."/>
        </authorList>
    </citation>
    <scope>NUCLEOTIDE SEQUENCE [LARGE SCALE GENOMIC DNA]</scope>
    <source>
        <strain evidence="1 2">A-8890</strain>
    </source>
</reference>
<organism evidence="1 2">
    <name type="scientific">Streptomyces graminofaciens</name>
    <dbReference type="NCBI Taxonomy" id="68212"/>
    <lineage>
        <taxon>Bacteria</taxon>
        <taxon>Bacillati</taxon>
        <taxon>Actinomycetota</taxon>
        <taxon>Actinomycetes</taxon>
        <taxon>Kitasatosporales</taxon>
        <taxon>Streptomycetaceae</taxon>
        <taxon>Streptomyces</taxon>
    </lineage>
</organism>
<evidence type="ECO:0000313" key="1">
    <source>
        <dbReference type="EMBL" id="BBC38455.1"/>
    </source>
</evidence>